<comment type="subunit">
    <text evidence="11">This enzyme consists of two polypeptide chains, which are synthesized in precursor form from a single polypeptide.</text>
</comment>
<gene>
    <name evidence="12" type="primary">ggt</name>
    <name evidence="12" type="ORF">FJZ00_09370</name>
</gene>
<evidence type="ECO:0000256" key="3">
    <source>
        <dbReference type="ARBA" id="ARBA00009381"/>
    </source>
</evidence>
<proteinExistence type="inferred from homology"/>
<evidence type="ECO:0000313" key="12">
    <source>
        <dbReference type="EMBL" id="MBM3275351.1"/>
    </source>
</evidence>
<dbReference type="EC" id="2.3.2.2" evidence="11"/>
<comment type="caution">
    <text evidence="12">The sequence shown here is derived from an EMBL/GenBank/DDBJ whole genome shotgun (WGS) entry which is preliminary data.</text>
</comment>
<organism evidence="12 13">
    <name type="scientific">Candidatus Tanganyikabacteria bacterium</name>
    <dbReference type="NCBI Taxonomy" id="2961651"/>
    <lineage>
        <taxon>Bacteria</taxon>
        <taxon>Bacillati</taxon>
        <taxon>Candidatus Sericytochromatia</taxon>
        <taxon>Candidatus Tanganyikabacteria</taxon>
    </lineage>
</organism>
<comment type="catalytic activity">
    <reaction evidence="1 11">
        <text>an S-substituted glutathione + H2O = an S-substituted L-cysteinylglycine + L-glutamate</text>
        <dbReference type="Rhea" id="RHEA:59468"/>
        <dbReference type="ChEBI" id="CHEBI:15377"/>
        <dbReference type="ChEBI" id="CHEBI:29985"/>
        <dbReference type="ChEBI" id="CHEBI:90779"/>
        <dbReference type="ChEBI" id="CHEBI:143103"/>
        <dbReference type="EC" id="3.4.19.13"/>
    </reaction>
</comment>
<comment type="pathway">
    <text evidence="11">Sulfur metabolism; glutathione metabolism.</text>
</comment>
<evidence type="ECO:0000256" key="4">
    <source>
        <dbReference type="ARBA" id="ARBA00022679"/>
    </source>
</evidence>
<comment type="similarity">
    <text evidence="3 11">Belongs to the gamma-glutamyltransferase family.</text>
</comment>
<name>A0A937X3G0_9BACT</name>
<dbReference type="PRINTS" id="PR01210">
    <property type="entry name" value="GGTRANSPTASE"/>
</dbReference>
<comment type="catalytic activity">
    <reaction evidence="8 11">
        <text>an N-terminal (5-L-glutamyl)-[peptide] + an alpha-amino acid = 5-L-glutamyl amino acid + an N-terminal L-alpha-aminoacyl-[peptide]</text>
        <dbReference type="Rhea" id="RHEA:23904"/>
        <dbReference type="Rhea" id="RHEA-COMP:9780"/>
        <dbReference type="Rhea" id="RHEA-COMP:9795"/>
        <dbReference type="ChEBI" id="CHEBI:77644"/>
        <dbReference type="ChEBI" id="CHEBI:78597"/>
        <dbReference type="ChEBI" id="CHEBI:78599"/>
        <dbReference type="ChEBI" id="CHEBI:78608"/>
        <dbReference type="EC" id="2.3.2.2"/>
    </reaction>
</comment>
<dbReference type="Gene3D" id="3.60.20.40">
    <property type="match status" value="1"/>
</dbReference>
<protein>
    <recommendedName>
        <fullName evidence="11">Glutathione hydrolase proenzyme</fullName>
        <ecNumber evidence="11">2.3.2.2</ecNumber>
        <ecNumber evidence="11">3.4.19.13</ecNumber>
    </recommendedName>
    <component>
        <recommendedName>
            <fullName evidence="11">Glutathione hydrolase large chain</fullName>
        </recommendedName>
    </component>
    <component>
        <recommendedName>
            <fullName evidence="11">Glutathione hydrolase small chain</fullName>
        </recommendedName>
    </component>
</protein>
<comment type="PTM">
    <text evidence="11">Cleaved by autocatalysis into a large and a small subunit.</text>
</comment>
<dbReference type="EC" id="3.4.19.13" evidence="11"/>
<dbReference type="Gene3D" id="1.10.246.130">
    <property type="match status" value="1"/>
</dbReference>
<dbReference type="InterPro" id="IPR029055">
    <property type="entry name" value="Ntn_hydrolases_N"/>
</dbReference>
<dbReference type="InterPro" id="IPR043138">
    <property type="entry name" value="GGT_lsub"/>
</dbReference>
<keyword evidence="11" id="KW-0317">Glutathione biosynthesis</keyword>
<evidence type="ECO:0000256" key="7">
    <source>
        <dbReference type="ARBA" id="ARBA00023315"/>
    </source>
</evidence>
<dbReference type="Pfam" id="PF01019">
    <property type="entry name" value="G_glu_transpept"/>
    <property type="match status" value="1"/>
</dbReference>
<dbReference type="GO" id="GO:0006750">
    <property type="term" value="P:glutathione biosynthetic process"/>
    <property type="evidence" value="ECO:0007669"/>
    <property type="project" value="UniProtKB-KW"/>
</dbReference>
<feature type="binding site" evidence="10">
    <location>
        <position position="469"/>
    </location>
    <ligand>
        <name>L-glutamate</name>
        <dbReference type="ChEBI" id="CHEBI:29985"/>
    </ligand>
</feature>
<sequence>MKVSRPVLAHEELSVTGGMVVAQHPLGARIGAGVLERGGNAVDAAVTTAFAMGVLQPLMNGVGGGGVMIVRHASGETGAIDFGMRAASGARPDMYELEDQRDRPRAGDVRFSRQFAWPGVKGQANQRGHSSVAVPGTAAGMAAALERWGTMSLDQALAPAIRLAREGFKVGHHFTLALVAGRALLTQYPGTAPIFYPNGGPVPVGGVFVQADHARTLELIAQQGPDGFYRGEVAQRIARDMASNGGVIREADLAAYAPTRYEQAIPGTYRGFNFFAMPGPNAGTTATEILNILDHHELSGHAWGSVQALHLVIEAIRRAAADRFTFLGDHPEARFDVLRSRDFASTRAATINLKSAGAAVAGEPWKALGRRKPSGFPAPSGAPPDGGTTHITVVDRKRNAVGLTQTNMGYSGVVVPGVGVMMNNAMGWFYPGPGTVNSIVPGGRGLNNMTPMILERSGRLHAVLGASGGRRIWTAVTQSIVNHIDFKMSLQAAMQAPRVHVESDDVLLDGRFGAEVRAGLEKLGHRVTVATPYYDRSPFSEPNGIAVRGRTLRSAIYPVAKPTFAAGYPGDDGSGAETMLDAGLELHP</sequence>
<keyword evidence="6 11" id="KW-0865">Zymogen</keyword>
<dbReference type="InterPro" id="IPR000101">
    <property type="entry name" value="GGT_peptidase"/>
</dbReference>
<keyword evidence="5 11" id="KW-0378">Hydrolase</keyword>
<dbReference type="InterPro" id="IPR051792">
    <property type="entry name" value="GGT_bact"/>
</dbReference>
<keyword evidence="7 11" id="KW-0012">Acyltransferase</keyword>
<dbReference type="AlphaFoldDB" id="A0A937X3G0"/>
<evidence type="ECO:0000256" key="1">
    <source>
        <dbReference type="ARBA" id="ARBA00001049"/>
    </source>
</evidence>
<dbReference type="InterPro" id="IPR043137">
    <property type="entry name" value="GGT_ssub_C"/>
</dbReference>
<dbReference type="PANTHER" id="PTHR43199:SF1">
    <property type="entry name" value="GLUTATHIONE HYDROLASE PROENZYME"/>
    <property type="match status" value="1"/>
</dbReference>
<dbReference type="NCBIfam" id="TIGR00066">
    <property type="entry name" value="g_glut_trans"/>
    <property type="match status" value="1"/>
</dbReference>
<reference evidence="12 13" key="1">
    <citation type="submission" date="2019-03" db="EMBL/GenBank/DDBJ databases">
        <title>Lake Tanganyika Metagenome-Assembled Genomes (MAGs).</title>
        <authorList>
            <person name="Tran P."/>
        </authorList>
    </citation>
    <scope>NUCLEOTIDE SEQUENCE [LARGE SCALE GENOMIC DNA]</scope>
    <source>
        <strain evidence="12">K_DeepCast_65m_m2_236</strain>
    </source>
</reference>
<dbReference type="GO" id="GO:0036374">
    <property type="term" value="F:glutathione hydrolase activity"/>
    <property type="evidence" value="ECO:0007669"/>
    <property type="project" value="UniProtKB-UniRule"/>
</dbReference>
<evidence type="ECO:0000256" key="8">
    <source>
        <dbReference type="ARBA" id="ARBA00047417"/>
    </source>
</evidence>
<evidence type="ECO:0000256" key="10">
    <source>
        <dbReference type="PIRSR" id="PIRSR600101-2"/>
    </source>
</evidence>
<evidence type="ECO:0000256" key="9">
    <source>
        <dbReference type="PIRSR" id="PIRSR600101-1"/>
    </source>
</evidence>
<comment type="catalytic activity">
    <reaction evidence="2 11">
        <text>glutathione + H2O = L-cysteinylglycine + L-glutamate</text>
        <dbReference type="Rhea" id="RHEA:28807"/>
        <dbReference type="ChEBI" id="CHEBI:15377"/>
        <dbReference type="ChEBI" id="CHEBI:29985"/>
        <dbReference type="ChEBI" id="CHEBI:57925"/>
        <dbReference type="ChEBI" id="CHEBI:61694"/>
        <dbReference type="EC" id="3.4.19.13"/>
    </reaction>
</comment>
<evidence type="ECO:0000256" key="5">
    <source>
        <dbReference type="ARBA" id="ARBA00022801"/>
    </source>
</evidence>
<evidence type="ECO:0000256" key="11">
    <source>
        <dbReference type="RuleBase" id="RU368036"/>
    </source>
</evidence>
<accession>A0A937X3G0</accession>
<evidence type="ECO:0000256" key="6">
    <source>
        <dbReference type="ARBA" id="ARBA00023145"/>
    </source>
</evidence>
<dbReference type="GO" id="GO:0006751">
    <property type="term" value="P:glutathione catabolic process"/>
    <property type="evidence" value="ECO:0007669"/>
    <property type="project" value="UniProtKB-UniRule"/>
</dbReference>
<evidence type="ECO:0000313" key="13">
    <source>
        <dbReference type="Proteomes" id="UP000703893"/>
    </source>
</evidence>
<evidence type="ECO:0000256" key="2">
    <source>
        <dbReference type="ARBA" id="ARBA00001089"/>
    </source>
</evidence>
<dbReference type="Proteomes" id="UP000703893">
    <property type="component" value="Unassembled WGS sequence"/>
</dbReference>
<feature type="active site" description="Nucleophile" evidence="9">
    <location>
        <position position="388"/>
    </location>
</feature>
<dbReference type="PANTHER" id="PTHR43199">
    <property type="entry name" value="GLUTATHIONE HYDROLASE"/>
    <property type="match status" value="1"/>
</dbReference>
<keyword evidence="4 11" id="KW-0808">Transferase</keyword>
<dbReference type="SUPFAM" id="SSF56235">
    <property type="entry name" value="N-terminal nucleophile aminohydrolases (Ntn hydrolases)"/>
    <property type="match status" value="1"/>
</dbReference>
<dbReference type="GO" id="GO:0103068">
    <property type="term" value="F:leukotriene C4 gamma-glutamyl transferase activity"/>
    <property type="evidence" value="ECO:0007669"/>
    <property type="project" value="UniProtKB-EC"/>
</dbReference>
<dbReference type="EMBL" id="VGJX01000541">
    <property type="protein sequence ID" value="MBM3275351.1"/>
    <property type="molecule type" value="Genomic_DNA"/>
</dbReference>